<keyword evidence="5" id="KW-0472">Membrane</keyword>
<feature type="non-terminal residue" evidence="6">
    <location>
        <position position="1"/>
    </location>
</feature>
<evidence type="ECO:0000313" key="6">
    <source>
        <dbReference type="EMBL" id="CAD7638353.1"/>
    </source>
</evidence>
<feature type="transmembrane region" description="Helical" evidence="5">
    <location>
        <begin position="60"/>
        <end position="78"/>
    </location>
</feature>
<dbReference type="GO" id="GO:0008374">
    <property type="term" value="F:O-acyltransferase activity"/>
    <property type="evidence" value="ECO:0007669"/>
    <property type="project" value="InterPro"/>
</dbReference>
<proteinExistence type="predicted"/>
<keyword evidence="2" id="KW-0808">Transferase</keyword>
<dbReference type="Proteomes" id="UP000759131">
    <property type="component" value="Unassembled WGS sequence"/>
</dbReference>
<keyword evidence="7" id="KW-1185">Reference proteome</keyword>
<dbReference type="PANTHER" id="PTHR10408:SF8">
    <property type="entry name" value="O-ACYLTRANSFERASE"/>
    <property type="match status" value="1"/>
</dbReference>
<dbReference type="AlphaFoldDB" id="A0A7R9LB16"/>
<dbReference type="EMBL" id="CAJPIZ010020726">
    <property type="protein sequence ID" value="CAG2117395.1"/>
    <property type="molecule type" value="Genomic_DNA"/>
</dbReference>
<keyword evidence="5" id="KW-0812">Transmembrane</keyword>
<keyword evidence="3" id="KW-0256">Endoplasmic reticulum</keyword>
<gene>
    <name evidence="6" type="ORF">OSB1V03_LOCUS17348</name>
</gene>
<evidence type="ECO:0000256" key="3">
    <source>
        <dbReference type="ARBA" id="ARBA00022824"/>
    </source>
</evidence>
<feature type="transmembrane region" description="Helical" evidence="5">
    <location>
        <begin position="12"/>
        <end position="40"/>
    </location>
</feature>
<evidence type="ECO:0000256" key="5">
    <source>
        <dbReference type="SAM" id="Phobius"/>
    </source>
</evidence>
<dbReference type="GO" id="GO:0005789">
    <property type="term" value="C:endoplasmic reticulum membrane"/>
    <property type="evidence" value="ECO:0007669"/>
    <property type="project" value="UniProtKB-SubCell"/>
</dbReference>
<accession>A0A7R9LB16</accession>
<evidence type="ECO:0000313" key="7">
    <source>
        <dbReference type="Proteomes" id="UP000759131"/>
    </source>
</evidence>
<name>A0A7R9LB16_9ACAR</name>
<dbReference type="OrthoDB" id="6407650at2759"/>
<dbReference type="InterPro" id="IPR014371">
    <property type="entry name" value="Oat_ACAT_DAG_ARE"/>
</dbReference>
<dbReference type="EMBL" id="OC875301">
    <property type="protein sequence ID" value="CAD7638353.1"/>
    <property type="molecule type" value="Genomic_DNA"/>
</dbReference>
<organism evidence="6">
    <name type="scientific">Medioppia subpectinata</name>
    <dbReference type="NCBI Taxonomy" id="1979941"/>
    <lineage>
        <taxon>Eukaryota</taxon>
        <taxon>Metazoa</taxon>
        <taxon>Ecdysozoa</taxon>
        <taxon>Arthropoda</taxon>
        <taxon>Chelicerata</taxon>
        <taxon>Arachnida</taxon>
        <taxon>Acari</taxon>
        <taxon>Acariformes</taxon>
        <taxon>Sarcoptiformes</taxon>
        <taxon>Oribatida</taxon>
        <taxon>Brachypylina</taxon>
        <taxon>Oppioidea</taxon>
        <taxon>Oppiidae</taxon>
        <taxon>Medioppia</taxon>
    </lineage>
</organism>
<evidence type="ECO:0000256" key="4">
    <source>
        <dbReference type="ARBA" id="ARBA00023315"/>
    </source>
</evidence>
<reference evidence="6" key="1">
    <citation type="submission" date="2020-11" db="EMBL/GenBank/DDBJ databases">
        <authorList>
            <person name="Tran Van P."/>
        </authorList>
    </citation>
    <scope>NUCLEOTIDE SEQUENCE</scope>
</reference>
<evidence type="ECO:0000256" key="2">
    <source>
        <dbReference type="ARBA" id="ARBA00022679"/>
    </source>
</evidence>
<comment type="subcellular location">
    <subcellularLocation>
        <location evidence="1">Endoplasmic reticulum membrane</location>
        <topology evidence="1">Multi-pass membrane protein</topology>
    </subcellularLocation>
</comment>
<dbReference type="PANTHER" id="PTHR10408">
    <property type="entry name" value="STEROL O-ACYLTRANSFERASE"/>
    <property type="match status" value="1"/>
</dbReference>
<sequence length="225" mass="27228">MRLYADLSWLKWCFSVPIFHIWALTWLNMQFSAILVLYPAIRVWLWVKNHNFLGSRVQNIALTLISIAYQSFLFAYIYKFVNYTEISPVCRFAILMEQFVNYTEISPVCRFAILMEQDSNTVCEKPVRMSMKSHSFIEENRYRNVEVSKDKTRRDAPTISQFMYFLIAPTLLYRDNYVRTNKVRWKLVVWYFLQVLFIMFCMFAISWRFVEHNFKWTGVKPFTIR</sequence>
<evidence type="ECO:0000256" key="1">
    <source>
        <dbReference type="ARBA" id="ARBA00004477"/>
    </source>
</evidence>
<feature type="transmembrane region" description="Helical" evidence="5">
    <location>
        <begin position="188"/>
        <end position="210"/>
    </location>
</feature>
<keyword evidence="5" id="KW-1133">Transmembrane helix</keyword>
<protein>
    <submittedName>
        <fullName evidence="6">Uncharacterized protein</fullName>
    </submittedName>
</protein>
<keyword evidence="4" id="KW-0012">Acyltransferase</keyword>